<sequence>MSVASQSSGRIEAGGDNTTAPSSDVPQSAAAAVAAAAPPADSPGALAAADLQAAYTLGQQHENELTQQLLQEQGWQKEKIVAAFNRLTEARAGVIRRKGSTLCCVLRPSNVIGKLKTLDAFDYKIYCAIEQAGTAGVWTADLRKNTGLQTHIIQRSVKQLCDFLKLIKPVKSIHVKNRKMYILSHLEPAKEIAGGSFYSNGEFNEHLVEHLRSQTRTFLQNAGTATFQALAAYTRSSGELSGATFSDEDLEKVLNSLEFEQKICRVPTLGQPTFVVRRATLVPWSKFPSLYNPASLPCSTCPVKNSCYRRPENKISPANCDYFSYWLGLDFEIDAGSEADNAAEAKAAQAGE</sequence>
<dbReference type="RefSeq" id="XP_067917994.1">
    <property type="nucleotide sequence ID" value="XM_068070031.1"/>
</dbReference>
<dbReference type="GO" id="GO:0005666">
    <property type="term" value="C:RNA polymerase III complex"/>
    <property type="evidence" value="ECO:0007669"/>
    <property type="project" value="InterPro"/>
</dbReference>
<feature type="compositionally biased region" description="Low complexity" evidence="6">
    <location>
        <begin position="20"/>
        <end position="36"/>
    </location>
</feature>
<protein>
    <submittedName>
        <fullName evidence="7">Dna-directed rna polymerases 39 kDa</fullName>
    </submittedName>
</protein>
<name>A0A2C6KID9_9APIC</name>
<keyword evidence="4" id="KW-0804">Transcription</keyword>
<organism evidence="7 8">
    <name type="scientific">Cystoisospora suis</name>
    <dbReference type="NCBI Taxonomy" id="483139"/>
    <lineage>
        <taxon>Eukaryota</taxon>
        <taxon>Sar</taxon>
        <taxon>Alveolata</taxon>
        <taxon>Apicomplexa</taxon>
        <taxon>Conoidasida</taxon>
        <taxon>Coccidia</taxon>
        <taxon>Eucoccidiorida</taxon>
        <taxon>Eimeriorina</taxon>
        <taxon>Sarcocystidae</taxon>
        <taxon>Cystoisospora</taxon>
    </lineage>
</organism>
<gene>
    <name evidence="7" type="ORF">CSUI_009922</name>
</gene>
<comment type="similarity">
    <text evidence="2">Belongs to the eukaryotic RPC34/RPC39 RNA polymerase subunit family.</text>
</comment>
<dbReference type="VEuPathDB" id="ToxoDB:CSUI_009922"/>
<accession>A0A2C6KID9</accession>
<dbReference type="OrthoDB" id="613763at2759"/>
<proteinExistence type="inferred from homology"/>
<reference evidence="7 8" key="1">
    <citation type="journal article" date="2017" name="Int. J. Parasitol.">
        <title>The genome of the protozoan parasite Cystoisospora suis and a reverse vaccinology approach to identify vaccine candidates.</title>
        <authorList>
            <person name="Palmieri N."/>
            <person name="Shrestha A."/>
            <person name="Ruttkowski B."/>
            <person name="Beck T."/>
            <person name="Vogl C."/>
            <person name="Tomley F."/>
            <person name="Blake D.P."/>
            <person name="Joachim A."/>
        </authorList>
    </citation>
    <scope>NUCLEOTIDE SEQUENCE [LARGE SCALE GENOMIC DNA]</scope>
    <source>
        <strain evidence="7 8">Wien I</strain>
    </source>
</reference>
<dbReference type="InterPro" id="IPR007832">
    <property type="entry name" value="RNA_pol_Rpc34"/>
</dbReference>
<evidence type="ECO:0000313" key="8">
    <source>
        <dbReference type="Proteomes" id="UP000221165"/>
    </source>
</evidence>
<dbReference type="GeneID" id="94433242"/>
<evidence type="ECO:0000256" key="4">
    <source>
        <dbReference type="ARBA" id="ARBA00023163"/>
    </source>
</evidence>
<evidence type="ECO:0000256" key="5">
    <source>
        <dbReference type="ARBA" id="ARBA00023242"/>
    </source>
</evidence>
<dbReference type="InterPro" id="IPR036390">
    <property type="entry name" value="WH_DNA-bd_sf"/>
</dbReference>
<dbReference type="InterPro" id="IPR016049">
    <property type="entry name" value="RNA_pol_Rpc34-like"/>
</dbReference>
<dbReference type="GO" id="GO:0006383">
    <property type="term" value="P:transcription by RNA polymerase III"/>
    <property type="evidence" value="ECO:0007669"/>
    <property type="project" value="InterPro"/>
</dbReference>
<evidence type="ECO:0000256" key="1">
    <source>
        <dbReference type="ARBA" id="ARBA00004123"/>
    </source>
</evidence>
<dbReference type="Gene3D" id="1.10.10.10">
    <property type="entry name" value="Winged helix-like DNA-binding domain superfamily/Winged helix DNA-binding domain"/>
    <property type="match status" value="1"/>
</dbReference>
<comment type="subcellular location">
    <subcellularLocation>
        <location evidence="1">Nucleus</location>
    </subcellularLocation>
</comment>
<keyword evidence="8" id="KW-1185">Reference proteome</keyword>
<evidence type="ECO:0000313" key="7">
    <source>
        <dbReference type="EMBL" id="PHJ16265.1"/>
    </source>
</evidence>
<evidence type="ECO:0000256" key="6">
    <source>
        <dbReference type="SAM" id="MobiDB-lite"/>
    </source>
</evidence>
<keyword evidence="5" id="KW-0539">Nucleus</keyword>
<dbReference type="Proteomes" id="UP000221165">
    <property type="component" value="Unassembled WGS sequence"/>
</dbReference>
<feature type="region of interest" description="Disordered" evidence="6">
    <location>
        <begin position="1"/>
        <end position="36"/>
    </location>
</feature>
<comment type="caution">
    <text evidence="7">The sequence shown here is derived from an EMBL/GenBank/DDBJ whole genome shotgun (WGS) entry which is preliminary data.</text>
</comment>
<evidence type="ECO:0000256" key="2">
    <source>
        <dbReference type="ARBA" id="ARBA00011038"/>
    </source>
</evidence>
<dbReference type="EMBL" id="MIGC01006321">
    <property type="protein sequence ID" value="PHJ16265.1"/>
    <property type="molecule type" value="Genomic_DNA"/>
</dbReference>
<dbReference type="AlphaFoldDB" id="A0A2C6KID9"/>
<dbReference type="InterPro" id="IPR036388">
    <property type="entry name" value="WH-like_DNA-bd_sf"/>
</dbReference>
<keyword evidence="3 7" id="KW-0240">DNA-directed RNA polymerase</keyword>
<evidence type="ECO:0000256" key="3">
    <source>
        <dbReference type="ARBA" id="ARBA00022478"/>
    </source>
</evidence>
<dbReference type="PANTHER" id="PTHR12780">
    <property type="entry name" value="RNA POLYMERASE III DNA DIRECTED , 39KD SUBUNIT-RELATED"/>
    <property type="match status" value="1"/>
</dbReference>
<dbReference type="SUPFAM" id="SSF46785">
    <property type="entry name" value="Winged helix' DNA-binding domain"/>
    <property type="match status" value="1"/>
</dbReference>
<dbReference type="Pfam" id="PF05158">
    <property type="entry name" value="RNA_pol_Rpc34"/>
    <property type="match status" value="1"/>
</dbReference>